<dbReference type="InterPro" id="IPR036877">
    <property type="entry name" value="SUI1_dom_sf"/>
</dbReference>
<sequence>MNPAQELFGDQQDDDHQQNYIHIRNQQRNGRKSLTIIQGLPKQFSSKKILKHFKKEFNCNGSITEDPEFGKVIMIQGDKRKLVGDFLVHEGIAEKDFVKASLLLSTVYKQHRPLTSLWMVVIYSAAAAAASAVFDPSAIMPQPEDDQGYQAQQEALAASGMVPAFEFP</sequence>
<dbReference type="GO" id="GO:0003743">
    <property type="term" value="F:translation initiation factor activity"/>
    <property type="evidence" value="ECO:0007669"/>
    <property type="project" value="UniProtKB-KW"/>
</dbReference>
<dbReference type="SUPFAM" id="SSF55159">
    <property type="entry name" value="eIF1-like"/>
    <property type="match status" value="1"/>
</dbReference>
<dbReference type="Gene3D" id="3.30.780.10">
    <property type="entry name" value="SUI1-like domain"/>
    <property type="match status" value="1"/>
</dbReference>
<dbReference type="Pfam" id="PF01253">
    <property type="entry name" value="SUI1"/>
    <property type="match status" value="1"/>
</dbReference>
<evidence type="ECO:0000256" key="1">
    <source>
        <dbReference type="ARBA" id="ARBA00005422"/>
    </source>
</evidence>
<dbReference type="Proteomes" id="UP000574390">
    <property type="component" value="Unassembled WGS sequence"/>
</dbReference>
<keyword evidence="4" id="KW-0396">Initiation factor</keyword>
<evidence type="ECO:0000313" key="4">
    <source>
        <dbReference type="EMBL" id="KAF4680904.1"/>
    </source>
</evidence>
<dbReference type="CDD" id="cd11566">
    <property type="entry name" value="eIF1_SUI1"/>
    <property type="match status" value="1"/>
</dbReference>
<keyword evidence="2" id="KW-0648">Protein biosynthesis</keyword>
<organism evidence="4 5">
    <name type="scientific">Perkinsus olseni</name>
    <name type="common">Perkinsus atlanticus</name>
    <dbReference type="NCBI Taxonomy" id="32597"/>
    <lineage>
        <taxon>Eukaryota</taxon>
        <taxon>Sar</taxon>
        <taxon>Alveolata</taxon>
        <taxon>Perkinsozoa</taxon>
        <taxon>Perkinsea</taxon>
        <taxon>Perkinsida</taxon>
        <taxon>Perkinsidae</taxon>
        <taxon>Perkinsus</taxon>
    </lineage>
</organism>
<dbReference type="PANTHER" id="PTHR10388">
    <property type="entry name" value="EUKARYOTIC TRANSLATION INITIATION FACTOR SUI1"/>
    <property type="match status" value="1"/>
</dbReference>
<dbReference type="AlphaFoldDB" id="A0A7J6NAX2"/>
<evidence type="ECO:0000313" key="5">
    <source>
        <dbReference type="Proteomes" id="UP000574390"/>
    </source>
</evidence>
<dbReference type="InterPro" id="IPR001950">
    <property type="entry name" value="SUI1"/>
</dbReference>
<feature type="domain" description="SUI1" evidence="3">
    <location>
        <begin position="21"/>
        <end position="91"/>
    </location>
</feature>
<gene>
    <name evidence="4" type="primary">EIF1</name>
    <name evidence="4" type="ORF">FOZ62_024688</name>
</gene>
<comment type="similarity">
    <text evidence="1">Belongs to the SUI1 family.</text>
</comment>
<protein>
    <submittedName>
        <fullName evidence="4">Translation INITIATION FACTOR</fullName>
    </submittedName>
</protein>
<evidence type="ECO:0000259" key="3">
    <source>
        <dbReference type="PROSITE" id="PS50296"/>
    </source>
</evidence>
<name>A0A7J6NAX2_PEROL</name>
<dbReference type="PROSITE" id="PS50296">
    <property type="entry name" value="SUI1"/>
    <property type="match status" value="1"/>
</dbReference>
<dbReference type="InterPro" id="IPR005874">
    <property type="entry name" value="SUI1_euk"/>
</dbReference>
<accession>A0A7J6NAX2</accession>
<evidence type="ECO:0000256" key="2">
    <source>
        <dbReference type="ARBA" id="ARBA00022917"/>
    </source>
</evidence>
<feature type="non-terminal residue" evidence="4">
    <location>
        <position position="1"/>
    </location>
</feature>
<dbReference type="EMBL" id="JABANM010037713">
    <property type="protein sequence ID" value="KAF4680904.1"/>
    <property type="molecule type" value="Genomic_DNA"/>
</dbReference>
<comment type="caution">
    <text evidence="4">The sequence shown here is derived from an EMBL/GenBank/DDBJ whole genome shotgun (WGS) entry which is preliminary data.</text>
</comment>
<reference evidence="4 5" key="1">
    <citation type="submission" date="2020-04" db="EMBL/GenBank/DDBJ databases">
        <title>Perkinsus olseni comparative genomics.</title>
        <authorList>
            <person name="Bogema D.R."/>
        </authorList>
    </citation>
    <scope>NUCLEOTIDE SEQUENCE [LARGE SCALE GENOMIC DNA]</scope>
    <source>
        <strain evidence="4">ATCC PRA-205</strain>
    </source>
</reference>
<proteinExistence type="inferred from homology"/>